<dbReference type="PANTHER" id="PTHR47515">
    <property type="entry name" value="LOW CALCIUM RESPONSE LOCUS PROTEIN T"/>
    <property type="match status" value="1"/>
</dbReference>
<dbReference type="InterPro" id="IPR012337">
    <property type="entry name" value="RNaseH-like_sf"/>
</dbReference>
<reference evidence="2 3" key="1">
    <citation type="journal article" date="2012" name="J. Bacteriol.">
        <title>Genome Sequence of the Halotolerant Bacterium Imtechella halotolerans K1T.</title>
        <authorList>
            <person name="Kumar S."/>
            <person name="Vikram S."/>
            <person name="Subramanian S."/>
            <person name="Raghava G.P."/>
            <person name="Pinnaka A.K."/>
        </authorList>
    </citation>
    <scope>NUCLEOTIDE SEQUENCE [LARGE SCALE GENOMIC DNA]</scope>
    <source>
        <strain evidence="2 3">K1</strain>
    </source>
</reference>
<dbReference type="InterPro" id="IPR036397">
    <property type="entry name" value="RNaseH_sf"/>
</dbReference>
<evidence type="ECO:0000259" key="1">
    <source>
        <dbReference type="PROSITE" id="PS50994"/>
    </source>
</evidence>
<sequence length="86" mass="10120">MEIITFGGQVLPKRIKVDNWSEFINKILDKWAYEHGIELDFSRPGKPTDNPIIESFNGSFRDEYLNELVFFFGRFTGKVRYLEKGL</sequence>
<evidence type="ECO:0000313" key="3">
    <source>
        <dbReference type="Proteomes" id="UP000005938"/>
    </source>
</evidence>
<dbReference type="PANTHER" id="PTHR47515:SF1">
    <property type="entry name" value="BLR2054 PROTEIN"/>
    <property type="match status" value="1"/>
</dbReference>
<dbReference type="Pfam" id="PF13683">
    <property type="entry name" value="rve_3"/>
    <property type="match status" value="1"/>
</dbReference>
<organism evidence="2 3">
    <name type="scientific">Imtechella halotolerans K1</name>
    <dbReference type="NCBI Taxonomy" id="946077"/>
    <lineage>
        <taxon>Bacteria</taxon>
        <taxon>Pseudomonadati</taxon>
        <taxon>Bacteroidota</taxon>
        <taxon>Flavobacteriia</taxon>
        <taxon>Flavobacteriales</taxon>
        <taxon>Flavobacteriaceae</taxon>
        <taxon>Imtechella</taxon>
    </lineage>
</organism>
<keyword evidence="3" id="KW-1185">Reference proteome</keyword>
<dbReference type="PROSITE" id="PS50994">
    <property type="entry name" value="INTEGRASE"/>
    <property type="match status" value="1"/>
</dbReference>
<dbReference type="InterPro" id="IPR001584">
    <property type="entry name" value="Integrase_cat-core"/>
</dbReference>
<feature type="domain" description="Integrase catalytic" evidence="1">
    <location>
        <begin position="1"/>
        <end position="86"/>
    </location>
</feature>
<dbReference type="EMBL" id="AJJU01000023">
    <property type="protein sequence ID" value="EID73007.1"/>
    <property type="molecule type" value="Genomic_DNA"/>
</dbReference>
<proteinExistence type="predicted"/>
<gene>
    <name evidence="2" type="ORF">W5A_10689</name>
</gene>
<accession>I0W9E1</accession>
<protein>
    <submittedName>
        <fullName evidence="2">Integrase catalytic subunit</fullName>
    </submittedName>
</protein>
<dbReference type="GO" id="GO:0003676">
    <property type="term" value="F:nucleic acid binding"/>
    <property type="evidence" value="ECO:0007669"/>
    <property type="project" value="InterPro"/>
</dbReference>
<dbReference type="STRING" id="946077.W5A_10689"/>
<dbReference type="eggNOG" id="COG2801">
    <property type="taxonomic scope" value="Bacteria"/>
</dbReference>
<dbReference type="SUPFAM" id="SSF53098">
    <property type="entry name" value="Ribonuclease H-like"/>
    <property type="match status" value="1"/>
</dbReference>
<dbReference type="GO" id="GO:0015074">
    <property type="term" value="P:DNA integration"/>
    <property type="evidence" value="ECO:0007669"/>
    <property type="project" value="InterPro"/>
</dbReference>
<evidence type="ECO:0000313" key="2">
    <source>
        <dbReference type="EMBL" id="EID73007.1"/>
    </source>
</evidence>
<comment type="caution">
    <text evidence="2">The sequence shown here is derived from an EMBL/GenBank/DDBJ whole genome shotgun (WGS) entry which is preliminary data.</text>
</comment>
<dbReference type="PATRIC" id="fig|946077.3.peg.2156"/>
<dbReference type="Proteomes" id="UP000005938">
    <property type="component" value="Unassembled WGS sequence"/>
</dbReference>
<dbReference type="AlphaFoldDB" id="I0W9E1"/>
<name>I0W9E1_9FLAO</name>
<dbReference type="Gene3D" id="3.30.420.10">
    <property type="entry name" value="Ribonuclease H-like superfamily/Ribonuclease H"/>
    <property type="match status" value="1"/>
</dbReference>